<keyword evidence="2" id="KW-0418">Kinase</keyword>
<dbReference type="Proteomes" id="UP000287687">
    <property type="component" value="Unassembled WGS sequence"/>
</dbReference>
<keyword evidence="2" id="KW-0808">Transferase</keyword>
<accession>A0A3S3VG02</accession>
<keyword evidence="3" id="KW-1185">Reference proteome</keyword>
<dbReference type="AlphaFoldDB" id="A0A3S3VG02"/>
<gene>
    <name evidence="2" type="ORF">EPK99_18880</name>
</gene>
<feature type="chain" id="PRO_5018673984" evidence="1">
    <location>
        <begin position="22"/>
        <end position="164"/>
    </location>
</feature>
<feature type="signal peptide" evidence="1">
    <location>
        <begin position="1"/>
        <end position="21"/>
    </location>
</feature>
<evidence type="ECO:0000313" key="3">
    <source>
        <dbReference type="Proteomes" id="UP000287687"/>
    </source>
</evidence>
<protein>
    <submittedName>
        <fullName evidence="2">Histidine kinase</fullName>
    </submittedName>
</protein>
<proteinExistence type="predicted"/>
<organism evidence="2 3">
    <name type="scientific">Neorhizobium lilium</name>
    <dbReference type="NCBI Taxonomy" id="2503024"/>
    <lineage>
        <taxon>Bacteria</taxon>
        <taxon>Pseudomonadati</taxon>
        <taxon>Pseudomonadota</taxon>
        <taxon>Alphaproteobacteria</taxon>
        <taxon>Hyphomicrobiales</taxon>
        <taxon>Rhizobiaceae</taxon>
        <taxon>Rhizobium/Agrobacterium group</taxon>
        <taxon>Neorhizobium</taxon>
    </lineage>
</organism>
<dbReference type="GO" id="GO:0016301">
    <property type="term" value="F:kinase activity"/>
    <property type="evidence" value="ECO:0007669"/>
    <property type="project" value="UniProtKB-KW"/>
</dbReference>
<sequence length="164" mass="17747">MKNIFAAAALATMLAPTLSFAETLKFPSDAPIAQITIPDAWGPEETETGIQATSDDSAIYLSIDVADAKTSDKVVSDAVDFLQKNGITIDEKTQKESEDSVNGMQMSNLDWDGKDKDGPVSIGLSFVQPRADKLLVITYWGTKGEQEKHAKELMALINSLKPVK</sequence>
<evidence type="ECO:0000313" key="2">
    <source>
        <dbReference type="EMBL" id="RWX75754.1"/>
    </source>
</evidence>
<dbReference type="EMBL" id="SBIP01000004">
    <property type="protein sequence ID" value="RWX75754.1"/>
    <property type="molecule type" value="Genomic_DNA"/>
</dbReference>
<name>A0A3S3VG02_9HYPH</name>
<keyword evidence="1" id="KW-0732">Signal</keyword>
<comment type="caution">
    <text evidence="2">The sequence shown here is derived from an EMBL/GenBank/DDBJ whole genome shotgun (WGS) entry which is preliminary data.</text>
</comment>
<evidence type="ECO:0000256" key="1">
    <source>
        <dbReference type="SAM" id="SignalP"/>
    </source>
</evidence>
<reference evidence="2 3" key="1">
    <citation type="submission" date="2019-01" db="EMBL/GenBank/DDBJ databases">
        <title>The draft genome of Rhizobium sp. 24NR.</title>
        <authorList>
            <person name="Liu L."/>
            <person name="Liang L."/>
            <person name="Shi S."/>
            <person name="Xu L."/>
            <person name="Wang X."/>
            <person name="Li L."/>
            <person name="Zhang X."/>
        </authorList>
    </citation>
    <scope>NUCLEOTIDE SEQUENCE [LARGE SCALE GENOMIC DNA]</scope>
    <source>
        <strain evidence="2 3">24NR</strain>
    </source>
</reference>
<dbReference type="OrthoDB" id="8288922at2"/>
<dbReference type="RefSeq" id="WP_128444633.1">
    <property type="nucleotide sequence ID" value="NZ_SBIP01000004.1"/>
</dbReference>